<protein>
    <submittedName>
        <fullName evidence="9">Pre-mRNA splicing</fullName>
        <ecNumber evidence="9">3.6.4.13</ecNumber>
    </submittedName>
</protein>
<dbReference type="GO" id="GO:0003676">
    <property type="term" value="F:nucleic acid binding"/>
    <property type="evidence" value="ECO:0007669"/>
    <property type="project" value="InterPro"/>
</dbReference>
<dbReference type="InterPro" id="IPR041094">
    <property type="entry name" value="Brr2_helicase_PWI"/>
</dbReference>
<dbReference type="InterPro" id="IPR014001">
    <property type="entry name" value="Helicase_ATP-bd"/>
</dbReference>
<dbReference type="Pfam" id="PF02889">
    <property type="entry name" value="Sec63"/>
    <property type="match status" value="1"/>
</dbReference>
<evidence type="ECO:0000313" key="9">
    <source>
        <dbReference type="EMBL" id="KAJ1719220.1"/>
    </source>
</evidence>
<dbReference type="SUPFAM" id="SSF81296">
    <property type="entry name" value="E set domains"/>
    <property type="match status" value="1"/>
</dbReference>
<dbReference type="Gene3D" id="1.10.10.10">
    <property type="entry name" value="Winged helix-like DNA-binding domain superfamily/Winged helix DNA-binding domain"/>
    <property type="match status" value="1"/>
</dbReference>
<name>A0A9W7XWA2_9FUNG</name>
<dbReference type="CDD" id="cd18795">
    <property type="entry name" value="SF2_C_Ski2"/>
    <property type="match status" value="1"/>
</dbReference>
<evidence type="ECO:0000256" key="6">
    <source>
        <dbReference type="SAM" id="MobiDB-lite"/>
    </source>
</evidence>
<dbReference type="Pfam" id="PF00270">
    <property type="entry name" value="DEAD"/>
    <property type="match status" value="2"/>
</dbReference>
<dbReference type="Gene3D" id="1.10.150.20">
    <property type="entry name" value="5' to 3' exonuclease, C-terminal subdomain"/>
    <property type="match status" value="1"/>
</dbReference>
<gene>
    <name evidence="9" type="primary">brr2_2</name>
    <name evidence="9" type="ORF">LPJ53_005982</name>
</gene>
<comment type="caution">
    <text evidence="9">The sequence shown here is derived from an EMBL/GenBank/DDBJ whole genome shotgun (WGS) entry which is preliminary data.</text>
</comment>
<keyword evidence="1" id="KW-0677">Repeat</keyword>
<dbReference type="Pfam" id="PF18149">
    <property type="entry name" value="Helicase_PWI"/>
    <property type="match status" value="1"/>
</dbReference>
<dbReference type="SUPFAM" id="SSF52540">
    <property type="entry name" value="P-loop containing nucleoside triphosphate hydrolases"/>
    <property type="match status" value="2"/>
</dbReference>
<keyword evidence="3 9" id="KW-0378">Hydrolase</keyword>
<dbReference type="InterPro" id="IPR050474">
    <property type="entry name" value="Hel308_SKI2-like"/>
</dbReference>
<dbReference type="PROSITE" id="PS51194">
    <property type="entry name" value="HELICASE_CTER"/>
    <property type="match status" value="1"/>
</dbReference>
<keyword evidence="10" id="KW-1185">Reference proteome</keyword>
<dbReference type="PANTHER" id="PTHR47961:SF4">
    <property type="entry name" value="ACTIVATING SIGNAL COINTEGRATOR 1 COMPLEX SUBUNIT 3"/>
    <property type="match status" value="1"/>
</dbReference>
<dbReference type="FunFam" id="1.10.10.10:FF:000024">
    <property type="entry name" value="U5 small nuclear ribonucleoprotein helicase"/>
    <property type="match status" value="1"/>
</dbReference>
<evidence type="ECO:0000313" key="10">
    <source>
        <dbReference type="Proteomes" id="UP001149813"/>
    </source>
</evidence>
<feature type="region of interest" description="Disordered" evidence="6">
    <location>
        <begin position="379"/>
        <end position="429"/>
    </location>
</feature>
<feature type="compositionally biased region" description="Basic and acidic residues" evidence="6">
    <location>
        <begin position="379"/>
        <end position="392"/>
    </location>
</feature>
<dbReference type="GO" id="GO:0003724">
    <property type="term" value="F:RNA helicase activity"/>
    <property type="evidence" value="ECO:0007669"/>
    <property type="project" value="UniProtKB-EC"/>
</dbReference>
<keyword evidence="4" id="KW-0347">Helicase</keyword>
<dbReference type="Pfam" id="PF23445">
    <property type="entry name" value="WHD_SNRNP200"/>
    <property type="match status" value="1"/>
</dbReference>
<evidence type="ECO:0000259" key="8">
    <source>
        <dbReference type="PROSITE" id="PS51194"/>
    </source>
</evidence>
<feature type="region of interest" description="Disordered" evidence="6">
    <location>
        <begin position="192"/>
        <end position="248"/>
    </location>
</feature>
<dbReference type="FunFam" id="3.40.50.300:FF:003287">
    <property type="entry name" value="U5 small nuclear ribonucleoprotein 200 kDa helicase"/>
    <property type="match status" value="1"/>
</dbReference>
<feature type="compositionally biased region" description="Acidic residues" evidence="6">
    <location>
        <begin position="228"/>
        <end position="248"/>
    </location>
</feature>
<accession>A0A9W7XWA2</accession>
<dbReference type="InterPro" id="IPR004179">
    <property type="entry name" value="Sec63-dom"/>
</dbReference>
<dbReference type="GO" id="GO:0000712">
    <property type="term" value="P:resolution of meiotic recombination intermediates"/>
    <property type="evidence" value="ECO:0007669"/>
    <property type="project" value="TreeGrafter"/>
</dbReference>
<sequence length="1486" mass="156979">MSEGFTEKHKKEYQYAGNSNLVLPSERAKGGRRAGGAGKEMESLWGRVSVADMGSGIKPRTATADLLEARQQQHKQKHRKRRDAAQYTDILAATADDAAGVYVPRSAETQAAWEMLLETCRGLLGDQPGDVVASAATEVLGVLKSEGGEEGTADDRQRVRRIEGVLAGASVGEREFARLVQLARQITDYDADGVDGGDAAMDGDGDEDEAGMAVVFGGEGGSGSGSESESEDEFAEDGGSEYADEEAELEAEMAAGPDAGAGADADADADADEQAVVLAGAEADASSAGGASALRVSDVDAFWVQRLVARHYGGQAEAQQAKTQAAERLVDDASLGSGALEDALAEVFDYAHFDAVQQLVRCRRVVRWGLRLARAEAEGGAEARRAVERAMAAEDQGDQGAGGKDQAPADHQTGEAEQPQPQPQPQQPPLLDLDALAFAEGARLMTNERWVAPPGAVKTVMPGYEEVHVPAPEPLAADAADAWPRVAIADLPAWAQKAFPADVQRLNAVQSRVFAAAFEGDDNMLICAPTGAGKTNCAALAMLRTIAQHRDAATGRVDAGAFKMVYVAPMKALVAEMAAAFAARLAPLGLRVAELTGDAQMTRAQLAATQLVVTTPEKWDVVTRKGDAHAAARLVRLAVVDEIHLLHDARGAVVEALVARLKRQGVRLVGLSATLPNHDDVAAFLRAPRHAVFHFDARFRPCPLALDVVGLTDASAARRLERMDAVCYAKAARATAAGGQVLVFVHSRKETARTAQRLAAAAAAAGRAFVRAGSASAAVLRAEAAATRDAALAALLPLGVAVHHAGMARGDRALAEDLFGDGHVRVLVATATLAWGVNLPAHTVVIKGTRVYDAARGAWAELSPQDVLQMLGRAGRPQFDTHGEGVVITAHGELRYYLSLLAQQLPIESQLVARLPDALNAEVVLGAVRSRADAAAWLAQTYLFVRMLRSPRVYGLAPGAAAADPALLARRTALAHAAAVALERCGMVRYARAGDGRLAPTAAGRVAAHYYVAHRSLAAYAQRLRAGAGDVDMLGAFARSAEFARLAVRADERGELARLAARVPVPVPGDAATPAAKAAVLLQAHVARLRLPGFALAADAVHVTQSAARLFRALLELSRARGWAPAARTALRWCKQVERRTWAAATPLRQLGRACPADLARAVERRAQAVPWPRLADLGEAALGELVASPRAGRLLHRLVRLVPRVAVRAHVLPLSRTLLRFELRVTRDFAWSAPVHGAAELFWVSVEDADGARLLHVEPLVLREARDAYVVEFACELPAAGAALPPQCFVSVDSDRWLGAETRLAVSLRRLHLPAAPEPPAELRDMAPVRLDAAALGDDAFAAAYARAADGEPPVLSALQSSCFHAAYHSDASLLVGASAGAGRALVAELAVLRFFRHEAARAQAEGDAYVRRRVVYLAPLAAQVRHRAEQWQARFGALHGGKNVAVLAGDADAEAGDAAAALRRVAAAHVVLATPRAWDALSRR</sequence>
<keyword evidence="5" id="KW-0067">ATP-binding</keyword>
<evidence type="ECO:0000256" key="5">
    <source>
        <dbReference type="ARBA" id="ARBA00022840"/>
    </source>
</evidence>
<evidence type="ECO:0000256" key="1">
    <source>
        <dbReference type="ARBA" id="ARBA00022737"/>
    </source>
</evidence>
<dbReference type="SUPFAM" id="SSF158702">
    <property type="entry name" value="Sec63 N-terminal domain-like"/>
    <property type="match status" value="1"/>
</dbReference>
<dbReference type="PROSITE" id="PS51192">
    <property type="entry name" value="HELICASE_ATP_BIND_1"/>
    <property type="match status" value="1"/>
</dbReference>
<evidence type="ECO:0000256" key="4">
    <source>
        <dbReference type="ARBA" id="ARBA00022806"/>
    </source>
</evidence>
<dbReference type="Gene3D" id="2.60.40.150">
    <property type="entry name" value="C2 domain"/>
    <property type="match status" value="1"/>
</dbReference>
<dbReference type="PANTHER" id="PTHR47961">
    <property type="entry name" value="DNA POLYMERASE THETA, PUTATIVE (AFU_ORTHOLOGUE AFUA_1G05260)-RELATED"/>
    <property type="match status" value="1"/>
</dbReference>
<evidence type="ECO:0000256" key="3">
    <source>
        <dbReference type="ARBA" id="ARBA00022801"/>
    </source>
</evidence>
<dbReference type="InterPro" id="IPR014756">
    <property type="entry name" value="Ig_E-set"/>
</dbReference>
<dbReference type="InterPro" id="IPR011545">
    <property type="entry name" value="DEAD/DEAH_box_helicase_dom"/>
</dbReference>
<feature type="non-terminal residue" evidence="9">
    <location>
        <position position="1486"/>
    </location>
</feature>
<dbReference type="EC" id="3.6.4.13" evidence="9"/>
<feature type="domain" description="Helicase C-terminal" evidence="8">
    <location>
        <begin position="722"/>
        <end position="919"/>
    </location>
</feature>
<proteinExistence type="predicted"/>
<evidence type="ECO:0000259" key="7">
    <source>
        <dbReference type="PROSITE" id="PS51192"/>
    </source>
</evidence>
<reference evidence="9" key="1">
    <citation type="submission" date="2022-07" db="EMBL/GenBank/DDBJ databases">
        <title>Phylogenomic reconstructions and comparative analyses of Kickxellomycotina fungi.</title>
        <authorList>
            <person name="Reynolds N.K."/>
            <person name="Stajich J.E."/>
            <person name="Barry K."/>
            <person name="Grigoriev I.V."/>
            <person name="Crous P."/>
            <person name="Smith M.E."/>
        </authorList>
    </citation>
    <scope>NUCLEOTIDE SEQUENCE</scope>
    <source>
        <strain evidence="9">NBRC 32514</strain>
    </source>
</reference>
<dbReference type="GO" id="GO:0003678">
    <property type="term" value="F:DNA helicase activity"/>
    <property type="evidence" value="ECO:0007669"/>
    <property type="project" value="TreeGrafter"/>
</dbReference>
<dbReference type="Proteomes" id="UP001149813">
    <property type="component" value="Unassembled WGS sequence"/>
</dbReference>
<feature type="domain" description="Helicase ATP-binding" evidence="7">
    <location>
        <begin position="515"/>
        <end position="693"/>
    </location>
</feature>
<dbReference type="InterPro" id="IPR035892">
    <property type="entry name" value="C2_domain_sf"/>
</dbReference>
<keyword evidence="2" id="KW-0547">Nucleotide-binding</keyword>
<feature type="compositionally biased region" description="Acidic residues" evidence="6">
    <location>
        <begin position="192"/>
        <end position="210"/>
    </location>
</feature>
<dbReference type="GO" id="GO:0016787">
    <property type="term" value="F:hydrolase activity"/>
    <property type="evidence" value="ECO:0007669"/>
    <property type="project" value="UniProtKB-KW"/>
</dbReference>
<dbReference type="GO" id="GO:0006397">
    <property type="term" value="P:mRNA processing"/>
    <property type="evidence" value="ECO:0007669"/>
    <property type="project" value="UniProtKB-ARBA"/>
</dbReference>
<dbReference type="SMART" id="SM00487">
    <property type="entry name" value="DEXDc"/>
    <property type="match status" value="1"/>
</dbReference>
<dbReference type="InterPro" id="IPR048863">
    <property type="entry name" value="BRR2_plug"/>
</dbReference>
<dbReference type="Gene3D" id="1.10.3380.10">
    <property type="entry name" value="Sec63 N-terminal domain-like domain"/>
    <property type="match status" value="1"/>
</dbReference>
<dbReference type="EMBL" id="JANBOJ010000453">
    <property type="protein sequence ID" value="KAJ1719220.1"/>
    <property type="molecule type" value="Genomic_DNA"/>
</dbReference>
<evidence type="ECO:0000256" key="2">
    <source>
        <dbReference type="ARBA" id="ARBA00022741"/>
    </source>
</evidence>
<dbReference type="Pfam" id="PF00271">
    <property type="entry name" value="Helicase_C"/>
    <property type="match status" value="1"/>
</dbReference>
<dbReference type="Gene3D" id="3.40.50.300">
    <property type="entry name" value="P-loop containing nucleotide triphosphate hydrolases"/>
    <property type="match status" value="3"/>
</dbReference>
<dbReference type="SMART" id="SM00490">
    <property type="entry name" value="HELICc"/>
    <property type="match status" value="1"/>
</dbReference>
<dbReference type="OrthoDB" id="5575at2759"/>
<dbReference type="InterPro" id="IPR027417">
    <property type="entry name" value="P-loop_NTPase"/>
</dbReference>
<dbReference type="GO" id="GO:0005634">
    <property type="term" value="C:nucleus"/>
    <property type="evidence" value="ECO:0007669"/>
    <property type="project" value="TreeGrafter"/>
</dbReference>
<dbReference type="SMART" id="SM00973">
    <property type="entry name" value="Sec63"/>
    <property type="match status" value="1"/>
</dbReference>
<organism evidence="9 10">
    <name type="scientific">Coemansia erecta</name>
    <dbReference type="NCBI Taxonomy" id="147472"/>
    <lineage>
        <taxon>Eukaryota</taxon>
        <taxon>Fungi</taxon>
        <taxon>Fungi incertae sedis</taxon>
        <taxon>Zoopagomycota</taxon>
        <taxon>Kickxellomycotina</taxon>
        <taxon>Kickxellomycetes</taxon>
        <taxon>Kickxellales</taxon>
        <taxon>Kickxellaceae</taxon>
        <taxon>Coemansia</taxon>
    </lineage>
</organism>
<dbReference type="InterPro" id="IPR036388">
    <property type="entry name" value="WH-like_DNA-bd_sf"/>
</dbReference>
<dbReference type="Pfam" id="PF21188">
    <property type="entry name" value="BRR2_plug"/>
    <property type="match status" value="1"/>
</dbReference>
<dbReference type="InterPro" id="IPR001650">
    <property type="entry name" value="Helicase_C-like"/>
</dbReference>
<dbReference type="InterPro" id="IPR057842">
    <property type="entry name" value="WH_MER3"/>
</dbReference>
<dbReference type="GO" id="GO:0005524">
    <property type="term" value="F:ATP binding"/>
    <property type="evidence" value="ECO:0007669"/>
    <property type="project" value="UniProtKB-KW"/>
</dbReference>